<evidence type="ECO:0000259" key="9">
    <source>
        <dbReference type="Pfam" id="PF03175"/>
    </source>
</evidence>
<evidence type="ECO:0000256" key="5">
    <source>
        <dbReference type="ARBA" id="ARBA00022705"/>
    </source>
</evidence>
<gene>
    <name evidence="10" type="ORF">H4Q32_026906</name>
</gene>
<comment type="catalytic activity">
    <reaction evidence="8">
        <text>DNA(n) + a 2'-deoxyribonucleoside 5'-triphosphate = DNA(n+1) + diphosphate</text>
        <dbReference type="Rhea" id="RHEA:22508"/>
        <dbReference type="Rhea" id="RHEA-COMP:17339"/>
        <dbReference type="Rhea" id="RHEA-COMP:17340"/>
        <dbReference type="ChEBI" id="CHEBI:33019"/>
        <dbReference type="ChEBI" id="CHEBI:61560"/>
        <dbReference type="ChEBI" id="CHEBI:173112"/>
        <dbReference type="EC" id="2.7.7.7"/>
    </reaction>
</comment>
<dbReference type="PANTHER" id="PTHR33568:SF3">
    <property type="entry name" value="DNA-DIRECTED DNA POLYMERASE"/>
    <property type="match status" value="1"/>
</dbReference>
<dbReference type="EMBL" id="JACTAM010001385">
    <property type="protein sequence ID" value="KAI2646390.1"/>
    <property type="molecule type" value="Genomic_DNA"/>
</dbReference>
<evidence type="ECO:0000256" key="2">
    <source>
        <dbReference type="ARBA" id="ARBA00012417"/>
    </source>
</evidence>
<keyword evidence="7" id="KW-0238">DNA-binding</keyword>
<reference evidence="10 11" key="1">
    <citation type="submission" date="2022-01" db="EMBL/GenBank/DDBJ databases">
        <title>A high-quality chromosome-level genome assembly of rohu carp, Labeo rohita.</title>
        <authorList>
            <person name="Arick M.A. II"/>
            <person name="Hsu C.-Y."/>
            <person name="Magbanua Z."/>
            <person name="Pechanova O."/>
            <person name="Grover C."/>
            <person name="Miller E."/>
            <person name="Thrash A."/>
            <person name="Ezzel L."/>
            <person name="Alam S."/>
            <person name="Benzie J."/>
            <person name="Hamilton M."/>
            <person name="Karsi A."/>
            <person name="Lawrence M.L."/>
            <person name="Peterson D.G."/>
        </authorList>
    </citation>
    <scope>NUCLEOTIDE SEQUENCE [LARGE SCALE GENOMIC DNA]</scope>
    <source>
        <strain evidence="11">BAU-BD-2019</strain>
        <tissue evidence="10">Blood</tissue>
    </source>
</reference>
<dbReference type="Pfam" id="PF03175">
    <property type="entry name" value="DNA_pol_B_2"/>
    <property type="match status" value="1"/>
</dbReference>
<evidence type="ECO:0000256" key="1">
    <source>
        <dbReference type="ARBA" id="ARBA00005755"/>
    </source>
</evidence>
<sequence>MGVPKSMGVPKGGLLRPFFLDIGRSYPVKIFQSSTFNTTTEIGGGLGNQPHRTLDLTDPNMGLTQDEIESLVREGGDVAGYSKPHTELESVASSLQKAVGYTDQHKVALNDITLFERMLNIKIVVFYRSNTGELEKYTNTGVPHHITVFLYLHDNHYFMIKNLNAFIGTPYACLTIVLRCIKSPRQVSNSHNVMLPNIVENVTDDTTSAAPNPNHTNVLQISVPIVTRYENGKHVANFVCAMTYDGEEFVAEGPDCVHRLIKKFRRPRYRNFTWIAHNASGFDNFILLEYFTRMGIAPKITMQGCHLIFMYDDAFKQRFIDSYSFIPMRLADTPEAFNLPNAEKGYFPHQFNRIENDSYVGPYPAKDFYGYATMSV</sequence>
<dbReference type="InterPro" id="IPR004868">
    <property type="entry name" value="DNA-dir_DNA_pol_B_mt/vir"/>
</dbReference>
<evidence type="ECO:0000256" key="6">
    <source>
        <dbReference type="ARBA" id="ARBA00022932"/>
    </source>
</evidence>
<keyword evidence="11" id="KW-1185">Reference proteome</keyword>
<evidence type="ECO:0000256" key="7">
    <source>
        <dbReference type="ARBA" id="ARBA00023125"/>
    </source>
</evidence>
<comment type="similarity">
    <text evidence="1">Belongs to the DNA polymerase type-B family.</text>
</comment>
<dbReference type="SUPFAM" id="SSF53098">
    <property type="entry name" value="Ribonuclease H-like"/>
    <property type="match status" value="1"/>
</dbReference>
<protein>
    <recommendedName>
        <fullName evidence="2">DNA-directed DNA polymerase</fullName>
        <ecNumber evidence="2">2.7.7.7</ecNumber>
    </recommendedName>
</protein>
<organism evidence="10 11">
    <name type="scientific">Labeo rohita</name>
    <name type="common">Indian major carp</name>
    <name type="synonym">Cyprinus rohita</name>
    <dbReference type="NCBI Taxonomy" id="84645"/>
    <lineage>
        <taxon>Eukaryota</taxon>
        <taxon>Metazoa</taxon>
        <taxon>Chordata</taxon>
        <taxon>Craniata</taxon>
        <taxon>Vertebrata</taxon>
        <taxon>Euteleostomi</taxon>
        <taxon>Actinopterygii</taxon>
        <taxon>Neopterygii</taxon>
        <taxon>Teleostei</taxon>
        <taxon>Ostariophysi</taxon>
        <taxon>Cypriniformes</taxon>
        <taxon>Cyprinidae</taxon>
        <taxon>Labeoninae</taxon>
        <taxon>Labeonini</taxon>
        <taxon>Labeo</taxon>
    </lineage>
</organism>
<dbReference type="PANTHER" id="PTHR33568">
    <property type="entry name" value="DNA POLYMERASE"/>
    <property type="match status" value="1"/>
</dbReference>
<keyword evidence="6" id="KW-0239">DNA-directed DNA polymerase</keyword>
<dbReference type="InterPro" id="IPR036397">
    <property type="entry name" value="RNaseH_sf"/>
</dbReference>
<keyword evidence="4" id="KW-0548">Nucleotidyltransferase</keyword>
<feature type="domain" description="DNA-directed DNA polymerase family B mitochondria/virus" evidence="9">
    <location>
        <begin position="268"/>
        <end position="356"/>
    </location>
</feature>
<accession>A0ABQ8L6M2</accession>
<evidence type="ECO:0000313" key="10">
    <source>
        <dbReference type="EMBL" id="KAI2646390.1"/>
    </source>
</evidence>
<dbReference type="EC" id="2.7.7.7" evidence="2"/>
<name>A0ABQ8L6M2_LABRO</name>
<keyword evidence="5" id="KW-0235">DNA replication</keyword>
<dbReference type="Gene3D" id="3.30.420.10">
    <property type="entry name" value="Ribonuclease H-like superfamily/Ribonuclease H"/>
    <property type="match status" value="1"/>
</dbReference>
<evidence type="ECO:0000313" key="11">
    <source>
        <dbReference type="Proteomes" id="UP000830375"/>
    </source>
</evidence>
<dbReference type="InterPro" id="IPR012337">
    <property type="entry name" value="RNaseH-like_sf"/>
</dbReference>
<evidence type="ECO:0000256" key="8">
    <source>
        <dbReference type="ARBA" id="ARBA00049244"/>
    </source>
</evidence>
<evidence type="ECO:0000256" key="4">
    <source>
        <dbReference type="ARBA" id="ARBA00022695"/>
    </source>
</evidence>
<dbReference type="Proteomes" id="UP000830375">
    <property type="component" value="Unassembled WGS sequence"/>
</dbReference>
<evidence type="ECO:0000256" key="3">
    <source>
        <dbReference type="ARBA" id="ARBA00022679"/>
    </source>
</evidence>
<comment type="caution">
    <text evidence="10">The sequence shown here is derived from an EMBL/GenBank/DDBJ whole genome shotgun (WGS) entry which is preliminary data.</text>
</comment>
<proteinExistence type="inferred from homology"/>
<keyword evidence="3" id="KW-0808">Transferase</keyword>